<feature type="domain" description="Protein kinase" evidence="20">
    <location>
        <begin position="527"/>
        <end position="805"/>
    </location>
</feature>
<evidence type="ECO:0000256" key="7">
    <source>
        <dbReference type="ARBA" id="ARBA00022729"/>
    </source>
</evidence>
<dbReference type="GO" id="GO:0004674">
    <property type="term" value="F:protein serine/threonine kinase activity"/>
    <property type="evidence" value="ECO:0007669"/>
    <property type="project" value="UniProtKB-KW"/>
</dbReference>
<gene>
    <name evidence="24" type="ORF">GSCOC_T00029340001</name>
</gene>
<dbReference type="Pfam" id="PF11883">
    <property type="entry name" value="DUF3403"/>
    <property type="match status" value="1"/>
</dbReference>
<evidence type="ECO:0000256" key="18">
    <source>
        <dbReference type="SAM" id="MobiDB-lite"/>
    </source>
</evidence>
<evidence type="ECO:0000256" key="12">
    <source>
        <dbReference type="ARBA" id="ARBA00023136"/>
    </source>
</evidence>
<dbReference type="PROSITE" id="PS50927">
    <property type="entry name" value="BULB_LECTIN"/>
    <property type="match status" value="2"/>
</dbReference>
<dbReference type="CDD" id="cd01098">
    <property type="entry name" value="PAN_AP_plant"/>
    <property type="match status" value="2"/>
</dbReference>
<dbReference type="InParanoid" id="A0A068TTS6"/>
<reference evidence="25" key="1">
    <citation type="journal article" date="2014" name="Science">
        <title>The coffee genome provides insight into the convergent evolution of caffeine biosynthesis.</title>
        <authorList>
            <person name="Denoeud F."/>
            <person name="Carretero-Paulet L."/>
            <person name="Dereeper A."/>
            <person name="Droc G."/>
            <person name="Guyot R."/>
            <person name="Pietrella M."/>
            <person name="Zheng C."/>
            <person name="Alberti A."/>
            <person name="Anthony F."/>
            <person name="Aprea G."/>
            <person name="Aury J.M."/>
            <person name="Bento P."/>
            <person name="Bernard M."/>
            <person name="Bocs S."/>
            <person name="Campa C."/>
            <person name="Cenci A."/>
            <person name="Combes M.C."/>
            <person name="Crouzillat D."/>
            <person name="Da Silva C."/>
            <person name="Daddiego L."/>
            <person name="De Bellis F."/>
            <person name="Dussert S."/>
            <person name="Garsmeur O."/>
            <person name="Gayraud T."/>
            <person name="Guignon V."/>
            <person name="Jahn K."/>
            <person name="Jamilloux V."/>
            <person name="Joet T."/>
            <person name="Labadie K."/>
            <person name="Lan T."/>
            <person name="Leclercq J."/>
            <person name="Lepelley M."/>
            <person name="Leroy T."/>
            <person name="Li L.T."/>
            <person name="Librado P."/>
            <person name="Lopez L."/>
            <person name="Munoz A."/>
            <person name="Noel B."/>
            <person name="Pallavicini A."/>
            <person name="Perrotta G."/>
            <person name="Poncet V."/>
            <person name="Pot D."/>
            <person name="Priyono X."/>
            <person name="Rigoreau M."/>
            <person name="Rouard M."/>
            <person name="Rozas J."/>
            <person name="Tranchant-Dubreuil C."/>
            <person name="VanBuren R."/>
            <person name="Zhang Q."/>
            <person name="Andrade A.C."/>
            <person name="Argout X."/>
            <person name="Bertrand B."/>
            <person name="de Kochko A."/>
            <person name="Graziosi G."/>
            <person name="Henry R.J."/>
            <person name="Jayarama X."/>
            <person name="Ming R."/>
            <person name="Nagai C."/>
            <person name="Rounsley S."/>
            <person name="Sankoff D."/>
            <person name="Giuliano G."/>
            <person name="Albert V.A."/>
            <person name="Wincker P."/>
            <person name="Lashermes P."/>
        </authorList>
    </citation>
    <scope>NUCLEOTIDE SEQUENCE [LARGE SCALE GENOMIC DNA]</scope>
    <source>
        <strain evidence="25">cv. DH200-94</strain>
    </source>
</reference>
<evidence type="ECO:0000256" key="16">
    <source>
        <dbReference type="ARBA" id="ARBA00048679"/>
    </source>
</evidence>
<keyword evidence="14" id="KW-0325">Glycoprotein</keyword>
<keyword evidence="13" id="KW-1015">Disulfide bond</keyword>
<evidence type="ECO:0000256" key="6">
    <source>
        <dbReference type="ARBA" id="ARBA00022692"/>
    </source>
</evidence>
<dbReference type="Gene3D" id="1.10.510.10">
    <property type="entry name" value="Transferase(Phosphotransferase) domain 1"/>
    <property type="match status" value="2"/>
</dbReference>
<dbReference type="EC" id="2.7.11.1" evidence="2"/>
<dbReference type="OrthoDB" id="1910371at2759"/>
<evidence type="ECO:0000256" key="2">
    <source>
        <dbReference type="ARBA" id="ARBA00012513"/>
    </source>
</evidence>
<feature type="domain" description="Protein kinase" evidence="20">
    <location>
        <begin position="1281"/>
        <end position="1558"/>
    </location>
</feature>
<accession>A0A068TTS6</accession>
<dbReference type="PANTHER" id="PTHR27002">
    <property type="entry name" value="RECEPTOR-LIKE SERINE/THREONINE-PROTEIN KINASE SD1-8"/>
    <property type="match status" value="1"/>
</dbReference>
<name>A0A068TTS6_COFCA</name>
<dbReference type="InterPro" id="IPR000742">
    <property type="entry name" value="EGF"/>
</dbReference>
<feature type="region of interest" description="Disordered" evidence="18">
    <location>
        <begin position="1561"/>
        <end position="1601"/>
    </location>
</feature>
<comment type="catalytic activity">
    <reaction evidence="15">
        <text>L-threonyl-[protein] + ATP = O-phospho-L-threonyl-[protein] + ADP + H(+)</text>
        <dbReference type="Rhea" id="RHEA:46608"/>
        <dbReference type="Rhea" id="RHEA-COMP:11060"/>
        <dbReference type="Rhea" id="RHEA-COMP:11605"/>
        <dbReference type="ChEBI" id="CHEBI:15378"/>
        <dbReference type="ChEBI" id="CHEBI:30013"/>
        <dbReference type="ChEBI" id="CHEBI:30616"/>
        <dbReference type="ChEBI" id="CHEBI:61977"/>
        <dbReference type="ChEBI" id="CHEBI:456216"/>
        <dbReference type="EC" id="2.7.11.1"/>
    </reaction>
</comment>
<dbReference type="InterPro" id="IPR000858">
    <property type="entry name" value="S_locus_glycoprot_dom"/>
</dbReference>
<keyword evidence="10" id="KW-0067">ATP-binding</keyword>
<dbReference type="SMART" id="SM00108">
    <property type="entry name" value="B_lectin"/>
    <property type="match status" value="2"/>
</dbReference>
<dbReference type="InterPro" id="IPR001245">
    <property type="entry name" value="Ser-Thr/Tyr_kinase_cat_dom"/>
</dbReference>
<comment type="subcellular location">
    <subcellularLocation>
        <location evidence="1">Cell membrane</location>
        <topology evidence="1">Single-pass type I membrane protein</topology>
    </subcellularLocation>
</comment>
<keyword evidence="4" id="KW-0723">Serine/threonine-protein kinase</keyword>
<comment type="caution">
    <text evidence="17">Lacks conserved residue(s) required for the propagation of feature annotation.</text>
</comment>
<sequence length="1601" mass="179381">MPTSPVLLLIKARFNCTFLYLDNIIVSIPGSSRNRYLGIWYFQMSPQTIVWVANGNNPLNDSSGVVSIAKDGNFILQDQTERIVWSTGAENISSNGTFLQLLDSGNLVLRNDNGGNAGDYIWQSFDHFSNTWLTGMELGKDPSSGLFRRMTSWTSADDPAPGQYSCSVNPRGPPLEFVLWEEDSLQYRSGPWNGVGFSGLNFEPNNVFDLKLVVNAEETYYEYVPETKLVTTRSVLNYSGIMQRYVWNATSLKWLLVGNLPNDPCDNYGHCGANSICTISDPTICSCLTGFIPKSQQGWEIHDWTGGCVRKHPLNCSKGEGFLELKGVKVPDHWLIWINTGMSLKECQAECLKNCSCTAYANSNVSGQGSGCLIWHGDLIDVRQLVRPSAQNLYIRVAASDLGPKKRNKVILVVLTSSLSLTVMFSVCCIILLKRAHIQAILAVAMSRSENMYHILKLKSCITFHFLFGVSAHINQTLFFQGLCHVCFFGVREGGGGGGGGRERENMEDLELPTFEIMSVAKATNNFSESNKLGEGGFGPVFKGQIPTGQEIAVKRLSVDSNQGLIEFKNEVKLISKLQHRNLVKLLGCCIQGEERMLIYEYMHNKSLDYYIYDSTRRHSLTWTRLLDIIIGIARGLLYLHRDSRLRIVHRDLKASNILLDREMNPKISDFGIARTFGGDQSCERTGRVVGTYGYMSPEYVVNGLYSMKLDVFSFGVLILEIISGRKNRGFCHPDHNLNLLGHAWKLWHDGNASQLVDELMEESFPMSEVEKCIQVGLLCVQRRPEDRPTMSDVLLMLDGGSTILPQPKTPGFYMESPPNSRKRYLGIWCHGMTPQTIVWVANRNSSLNDSLGAVSIVKDGNLILRDGTGKTVWSTDIQEISSSGTVLQLLDSGNLVLRHDDKENDEGYIWQSFDNFTDTWLPGMKLGRDSRTGLNRKLTSWKSMDDPSSGQFTYGISGTGRPLEVQLWKGNSLQFRTGPFNGVGFSGVISIPPPIPAVFNPTIFVNTNEVYYEVPDSSPLLVRIVVSYSGEIYFYLWNSSSSLEWIVIYSIPIDSCDNYGYCGTNSICTINDPFRCSCLTGYVPKSPQDWGIGIRSNGCLRKQPLNCSKGEGFVEVKGVKVPDHSLDWTDSSATLKECEEECLKNCTCTAYANSNVSGRGSGCFFWYGDLIDIRRLATPSNQNIYIRVEAAELGSNERKKIILVVVPCSVVLALLVLTFWFILFKRSRRRGKFRNSRSIFISRLHVLSAGLKPQLHSEVMEDLSLPTFEMMTIAKATNNFSNSNKIGVGGFGPVYKGQLPTGQEIAVKRLSIDSNQGLAEFKNEVIVISKLQHRNLVKLLGCCIQGEERMLIYEYMPSKSLDIYIYDSTRRKLLTWTCRFDIITGIARGLIYLHRDSRLRIIHRDLKASNILLDREMNPKISDFGIARAFGGDQSPEKTTRVIGTYGYMSPEYVTQGLYSTKSDVFSFGVLVLEIVSGRKNRDFHHPEHNHNLLGHAWKLWSEGNACQLIDEVMEESFSVSEVERCIQVGLLCGQRCPEDRPTMSIALSMLNSETALLPQPKRPGFYSERTANETEDSMDKQQQQHPVTNDITITLSEGR</sequence>
<dbReference type="SMART" id="SM00473">
    <property type="entry name" value="PAN_AP"/>
    <property type="match status" value="2"/>
</dbReference>
<keyword evidence="25" id="KW-1185">Reference proteome</keyword>
<dbReference type="InterPro" id="IPR036426">
    <property type="entry name" value="Bulb-type_lectin_dom_sf"/>
</dbReference>
<evidence type="ECO:0000256" key="9">
    <source>
        <dbReference type="ARBA" id="ARBA00022777"/>
    </source>
</evidence>
<dbReference type="FunFam" id="3.30.200.20:FF:000195">
    <property type="entry name" value="G-type lectin S-receptor-like serine/threonine-protein kinase"/>
    <property type="match status" value="2"/>
</dbReference>
<dbReference type="InterPro" id="IPR021820">
    <property type="entry name" value="S-locus_recpt_kinase_C"/>
</dbReference>
<dbReference type="SUPFAM" id="SSF51110">
    <property type="entry name" value="alpha-D-mannose-specific plant lectins"/>
    <property type="match status" value="2"/>
</dbReference>
<dbReference type="PROSITE" id="PS50948">
    <property type="entry name" value="PAN"/>
    <property type="match status" value="2"/>
</dbReference>
<evidence type="ECO:0000256" key="14">
    <source>
        <dbReference type="ARBA" id="ARBA00023180"/>
    </source>
</evidence>
<dbReference type="InterPro" id="IPR001480">
    <property type="entry name" value="Bulb-type_lectin_dom"/>
</dbReference>
<dbReference type="GO" id="GO:0005524">
    <property type="term" value="F:ATP binding"/>
    <property type="evidence" value="ECO:0007669"/>
    <property type="project" value="UniProtKB-KW"/>
</dbReference>
<dbReference type="Pfam" id="PF07714">
    <property type="entry name" value="PK_Tyr_Ser-Thr"/>
    <property type="match status" value="2"/>
</dbReference>
<feature type="transmembrane region" description="Helical" evidence="19">
    <location>
        <begin position="410"/>
        <end position="433"/>
    </location>
</feature>
<evidence type="ECO:0000256" key="4">
    <source>
        <dbReference type="ARBA" id="ARBA00022527"/>
    </source>
</evidence>
<dbReference type="Gene3D" id="3.30.200.20">
    <property type="entry name" value="Phosphorylase Kinase, domain 1"/>
    <property type="match status" value="2"/>
</dbReference>
<evidence type="ECO:0000256" key="15">
    <source>
        <dbReference type="ARBA" id="ARBA00047899"/>
    </source>
</evidence>
<keyword evidence="8" id="KW-0547">Nucleotide-binding</keyword>
<evidence type="ECO:0000256" key="8">
    <source>
        <dbReference type="ARBA" id="ARBA00022741"/>
    </source>
</evidence>
<keyword evidence="3" id="KW-1003">Cell membrane</keyword>
<dbReference type="InterPro" id="IPR008271">
    <property type="entry name" value="Ser/Thr_kinase_AS"/>
</dbReference>
<dbReference type="Gene3D" id="2.90.10.10">
    <property type="entry name" value="Bulb-type lectin domain"/>
    <property type="match status" value="2"/>
</dbReference>
<dbReference type="OMA" id="YIWIEEA"/>
<evidence type="ECO:0000256" key="5">
    <source>
        <dbReference type="ARBA" id="ARBA00022679"/>
    </source>
</evidence>
<evidence type="ECO:0000256" key="3">
    <source>
        <dbReference type="ARBA" id="ARBA00022475"/>
    </source>
</evidence>
<evidence type="ECO:0000256" key="11">
    <source>
        <dbReference type="ARBA" id="ARBA00022989"/>
    </source>
</evidence>
<keyword evidence="7" id="KW-0732">Signal</keyword>
<feature type="domain" description="Bulb-type lectin" evidence="22">
    <location>
        <begin position="1"/>
        <end position="122"/>
    </location>
</feature>
<keyword evidence="6 19" id="KW-0812">Transmembrane</keyword>
<comment type="catalytic activity">
    <reaction evidence="16">
        <text>L-seryl-[protein] + ATP = O-phospho-L-seryl-[protein] + ADP + H(+)</text>
        <dbReference type="Rhea" id="RHEA:17989"/>
        <dbReference type="Rhea" id="RHEA-COMP:9863"/>
        <dbReference type="Rhea" id="RHEA-COMP:11604"/>
        <dbReference type="ChEBI" id="CHEBI:15378"/>
        <dbReference type="ChEBI" id="CHEBI:29999"/>
        <dbReference type="ChEBI" id="CHEBI:30616"/>
        <dbReference type="ChEBI" id="CHEBI:83421"/>
        <dbReference type="ChEBI" id="CHEBI:456216"/>
        <dbReference type="EC" id="2.7.11.1"/>
    </reaction>
</comment>
<dbReference type="PROSITE" id="PS50011">
    <property type="entry name" value="PROTEIN_KINASE_DOM"/>
    <property type="match status" value="2"/>
</dbReference>
<evidence type="ECO:0000256" key="1">
    <source>
        <dbReference type="ARBA" id="ARBA00004251"/>
    </source>
</evidence>
<dbReference type="SUPFAM" id="SSF56112">
    <property type="entry name" value="Protein kinase-like (PK-like)"/>
    <property type="match status" value="2"/>
</dbReference>
<dbReference type="PhylomeDB" id="A0A068TTS6"/>
<dbReference type="CDD" id="cd14066">
    <property type="entry name" value="STKc_IRAK"/>
    <property type="match status" value="2"/>
</dbReference>
<dbReference type="Pfam" id="PF08276">
    <property type="entry name" value="PAN_2"/>
    <property type="match status" value="2"/>
</dbReference>
<feature type="transmembrane region" description="Helical" evidence="19">
    <location>
        <begin position="1202"/>
        <end position="1225"/>
    </location>
</feature>
<keyword evidence="17" id="KW-0245">EGF-like domain</keyword>
<keyword evidence="9" id="KW-0418">Kinase</keyword>
<keyword evidence="11 19" id="KW-1133">Transmembrane helix</keyword>
<evidence type="ECO:0000313" key="24">
    <source>
        <dbReference type="EMBL" id="CDO99675.1"/>
    </source>
</evidence>
<dbReference type="Gene3D" id="3.50.4.10">
    <property type="entry name" value="Hepatocyte Growth Factor"/>
    <property type="match status" value="2"/>
</dbReference>
<feature type="domain" description="Apple" evidence="23">
    <location>
        <begin position="316"/>
        <end position="398"/>
    </location>
</feature>
<dbReference type="PANTHER" id="PTHR27002:SF566">
    <property type="entry name" value="RECEPTOR-LIKE SERINE_THREONINE-PROTEIN KINASE"/>
    <property type="match status" value="1"/>
</dbReference>
<keyword evidence="5" id="KW-0808">Transferase</keyword>
<dbReference type="PROSITE" id="PS00108">
    <property type="entry name" value="PROTEIN_KINASE_ST"/>
    <property type="match status" value="2"/>
</dbReference>
<protein>
    <recommendedName>
        <fullName evidence="2">non-specific serine/threonine protein kinase</fullName>
        <ecNumber evidence="2">2.7.11.1</ecNumber>
    </recommendedName>
</protein>
<dbReference type="Pfam" id="PF00954">
    <property type="entry name" value="S_locus_glycop"/>
    <property type="match status" value="2"/>
</dbReference>
<dbReference type="GO" id="GO:0005886">
    <property type="term" value="C:plasma membrane"/>
    <property type="evidence" value="ECO:0007669"/>
    <property type="project" value="UniProtKB-SubCell"/>
</dbReference>
<dbReference type="PROSITE" id="PS50026">
    <property type="entry name" value="EGF_3"/>
    <property type="match status" value="1"/>
</dbReference>
<evidence type="ECO:0000256" key="10">
    <source>
        <dbReference type="ARBA" id="ARBA00022840"/>
    </source>
</evidence>
<feature type="domain" description="Apple" evidence="23">
    <location>
        <begin position="1108"/>
        <end position="1190"/>
    </location>
</feature>
<feature type="transmembrane region" description="Helical" evidence="19">
    <location>
        <begin position="454"/>
        <end position="474"/>
    </location>
</feature>
<organism evidence="24 25">
    <name type="scientific">Coffea canephora</name>
    <name type="common">Robusta coffee</name>
    <dbReference type="NCBI Taxonomy" id="49390"/>
    <lineage>
        <taxon>Eukaryota</taxon>
        <taxon>Viridiplantae</taxon>
        <taxon>Streptophyta</taxon>
        <taxon>Embryophyta</taxon>
        <taxon>Tracheophyta</taxon>
        <taxon>Spermatophyta</taxon>
        <taxon>Magnoliopsida</taxon>
        <taxon>eudicotyledons</taxon>
        <taxon>Gunneridae</taxon>
        <taxon>Pentapetalae</taxon>
        <taxon>asterids</taxon>
        <taxon>lamiids</taxon>
        <taxon>Gentianales</taxon>
        <taxon>Rubiaceae</taxon>
        <taxon>Ixoroideae</taxon>
        <taxon>Gardenieae complex</taxon>
        <taxon>Bertiereae - Coffeeae clade</taxon>
        <taxon>Coffeeae</taxon>
        <taxon>Coffea</taxon>
    </lineage>
</organism>
<dbReference type="GO" id="GO:0048544">
    <property type="term" value="P:recognition of pollen"/>
    <property type="evidence" value="ECO:0007669"/>
    <property type="project" value="InterPro"/>
</dbReference>
<evidence type="ECO:0000259" key="22">
    <source>
        <dbReference type="PROSITE" id="PS50927"/>
    </source>
</evidence>
<evidence type="ECO:0000259" key="20">
    <source>
        <dbReference type="PROSITE" id="PS50011"/>
    </source>
</evidence>
<keyword evidence="12 19" id="KW-0472">Membrane</keyword>
<evidence type="ECO:0000313" key="25">
    <source>
        <dbReference type="Proteomes" id="UP000295252"/>
    </source>
</evidence>
<dbReference type="InterPro" id="IPR000719">
    <property type="entry name" value="Prot_kinase_dom"/>
</dbReference>
<evidence type="ECO:0000259" key="21">
    <source>
        <dbReference type="PROSITE" id="PS50026"/>
    </source>
</evidence>
<proteinExistence type="predicted"/>
<feature type="domain" description="Bulb-type lectin" evidence="22">
    <location>
        <begin position="789"/>
        <end position="911"/>
    </location>
</feature>
<dbReference type="Pfam" id="PF01453">
    <property type="entry name" value="B_lectin"/>
    <property type="match status" value="2"/>
</dbReference>
<evidence type="ECO:0000256" key="17">
    <source>
        <dbReference type="PROSITE-ProRule" id="PRU00076"/>
    </source>
</evidence>
<dbReference type="Gramene" id="CDO99675">
    <property type="protein sequence ID" value="CDO99675"/>
    <property type="gene ID" value="GSCOC_T00029340001"/>
</dbReference>
<evidence type="ECO:0000256" key="13">
    <source>
        <dbReference type="ARBA" id="ARBA00023157"/>
    </source>
</evidence>
<dbReference type="InterPro" id="IPR011009">
    <property type="entry name" value="Kinase-like_dom_sf"/>
</dbReference>
<evidence type="ECO:0000256" key="19">
    <source>
        <dbReference type="SAM" id="Phobius"/>
    </source>
</evidence>
<feature type="domain" description="EGF-like" evidence="21">
    <location>
        <begin position="1053"/>
        <end position="1089"/>
    </location>
</feature>
<dbReference type="FunFam" id="1.10.510.10:FF:000060">
    <property type="entry name" value="G-type lectin S-receptor-like serine/threonine-protein kinase"/>
    <property type="match status" value="2"/>
</dbReference>
<dbReference type="CDD" id="cd00028">
    <property type="entry name" value="B_lectin"/>
    <property type="match status" value="2"/>
</dbReference>
<evidence type="ECO:0000259" key="23">
    <source>
        <dbReference type="PROSITE" id="PS50948"/>
    </source>
</evidence>
<dbReference type="EMBL" id="HG739088">
    <property type="protein sequence ID" value="CDO99675.1"/>
    <property type="molecule type" value="Genomic_DNA"/>
</dbReference>
<feature type="compositionally biased region" description="Polar residues" evidence="18">
    <location>
        <begin position="1582"/>
        <end position="1601"/>
    </location>
</feature>
<dbReference type="InterPro" id="IPR003609">
    <property type="entry name" value="Pan_app"/>
</dbReference>
<dbReference type="STRING" id="49390.A0A068TTS6"/>
<dbReference type="SMART" id="SM00220">
    <property type="entry name" value="S_TKc"/>
    <property type="match status" value="2"/>
</dbReference>
<dbReference type="Proteomes" id="UP000295252">
    <property type="component" value="Chromosome IV"/>
</dbReference>